<evidence type="ECO:0000256" key="1">
    <source>
        <dbReference type="SAM" id="Phobius"/>
    </source>
</evidence>
<feature type="transmembrane region" description="Helical" evidence="1">
    <location>
        <begin position="64"/>
        <end position="84"/>
    </location>
</feature>
<dbReference type="InterPro" id="IPR010840">
    <property type="entry name" value="YqiJ_OB"/>
</dbReference>
<comment type="caution">
    <text evidence="4">The sequence shown here is derived from an EMBL/GenBank/DDBJ whole genome shotgun (WGS) entry which is preliminary data.</text>
</comment>
<dbReference type="Pfam" id="PF21001">
    <property type="entry name" value="YqiJ_N"/>
    <property type="match status" value="1"/>
</dbReference>
<dbReference type="Pfam" id="PF07290">
    <property type="entry name" value="YqiJ_OB"/>
    <property type="match status" value="1"/>
</dbReference>
<name>A0A6A8ACR6_9HYPH</name>
<keyword evidence="5" id="KW-1185">Reference proteome</keyword>
<reference evidence="4 5" key="1">
    <citation type="submission" date="2019-11" db="EMBL/GenBank/DDBJ databases">
        <title>Genome analysis of Rhizobacterium cereale a novel genus and species isolated from maize roots in North Spain.</title>
        <authorList>
            <person name="Menendez E."/>
            <person name="Flores-Felix J.D."/>
            <person name="Ramirez-Bahena M.-H."/>
            <person name="Igual J.M."/>
            <person name="Garcia-Fraile P."/>
            <person name="Peix A."/>
            <person name="Velazquez E."/>
        </authorList>
    </citation>
    <scope>NUCLEOTIDE SEQUENCE [LARGE SCALE GENOMIC DNA]</scope>
    <source>
        <strain evidence="4 5">RZME27</strain>
    </source>
</reference>
<dbReference type="RefSeq" id="WP_153357054.1">
    <property type="nucleotide sequence ID" value="NZ_WIXI01000048.1"/>
</dbReference>
<feature type="transmembrane region" description="Helical" evidence="1">
    <location>
        <begin position="90"/>
        <end position="109"/>
    </location>
</feature>
<accession>A0A6A8ACR6</accession>
<gene>
    <name evidence="4" type="ORF">GAO09_21015</name>
</gene>
<dbReference type="Proteomes" id="UP000435138">
    <property type="component" value="Unassembled WGS sequence"/>
</dbReference>
<dbReference type="AlphaFoldDB" id="A0A6A8ACR6"/>
<keyword evidence="1" id="KW-0812">Transmembrane</keyword>
<evidence type="ECO:0000313" key="5">
    <source>
        <dbReference type="Proteomes" id="UP000435138"/>
    </source>
</evidence>
<proteinExistence type="predicted"/>
<protein>
    <submittedName>
        <fullName evidence="4">DUF1449 family protein</fullName>
    </submittedName>
</protein>
<evidence type="ECO:0000259" key="3">
    <source>
        <dbReference type="Pfam" id="PF21001"/>
    </source>
</evidence>
<evidence type="ECO:0000259" key="2">
    <source>
        <dbReference type="Pfam" id="PF07290"/>
    </source>
</evidence>
<feature type="domain" description="Inner membrane protein YqiJ N-terminal" evidence="3">
    <location>
        <begin position="10"/>
        <end position="113"/>
    </location>
</feature>
<evidence type="ECO:0000313" key="4">
    <source>
        <dbReference type="EMBL" id="MQY48519.1"/>
    </source>
</evidence>
<organism evidence="4 5">
    <name type="scientific">Endobacterium cereale</name>
    <dbReference type="NCBI Taxonomy" id="2663029"/>
    <lineage>
        <taxon>Bacteria</taxon>
        <taxon>Pseudomonadati</taxon>
        <taxon>Pseudomonadota</taxon>
        <taxon>Alphaproteobacteria</taxon>
        <taxon>Hyphomicrobiales</taxon>
        <taxon>Rhizobiaceae</taxon>
        <taxon>Endobacterium</taxon>
    </lineage>
</organism>
<feature type="domain" description="Inner membrane protein YqiJ OB-fold" evidence="2">
    <location>
        <begin position="136"/>
        <end position="198"/>
    </location>
</feature>
<dbReference type="EMBL" id="WIXI01000048">
    <property type="protein sequence ID" value="MQY48519.1"/>
    <property type="molecule type" value="Genomic_DNA"/>
</dbReference>
<keyword evidence="1" id="KW-1133">Transmembrane helix</keyword>
<keyword evidence="1" id="KW-0472">Membrane</keyword>
<dbReference type="InterPro" id="IPR048376">
    <property type="entry name" value="YqiJ_N"/>
</dbReference>
<feature type="transmembrane region" description="Helical" evidence="1">
    <location>
        <begin position="12"/>
        <end position="34"/>
    </location>
</feature>
<sequence>MDLFLAPQAAPFAVASIILVTITVLEMGCLLIGVSLSELVDKAMPEGQGGGLSGLMSWVNRGGVPVLVLVMLLLGFFAVNGFVLQAVARAVFMPLPAVLASIPAFVVAVPQARWATGLISRIIPRDETYVIDPADFVGRLAEVTVGPLDQGLPGRVRIKDRHGNWHTLRARAAADAAAIPIGAEVLLVDTVSNVFIAIAAPSDLTAEPNPTSTELP</sequence>